<evidence type="ECO:0000313" key="1">
    <source>
        <dbReference type="EMBL" id="KAF0450250.1"/>
    </source>
</evidence>
<evidence type="ECO:0000313" key="2">
    <source>
        <dbReference type="Proteomes" id="UP000439903"/>
    </source>
</evidence>
<accession>A0A8H3XG73</accession>
<name>A0A8H3XG73_GIGMA</name>
<reference evidence="1 2" key="1">
    <citation type="journal article" date="2019" name="Environ. Microbiol.">
        <title>At the nexus of three kingdoms: the genome of the mycorrhizal fungus Gigaspora margarita provides insights into plant, endobacterial and fungal interactions.</title>
        <authorList>
            <person name="Venice F."/>
            <person name="Ghignone S."/>
            <person name="Salvioli di Fossalunga A."/>
            <person name="Amselem J."/>
            <person name="Novero M."/>
            <person name="Xianan X."/>
            <person name="Sedzielewska Toro K."/>
            <person name="Morin E."/>
            <person name="Lipzen A."/>
            <person name="Grigoriev I.V."/>
            <person name="Henrissat B."/>
            <person name="Martin F.M."/>
            <person name="Bonfante P."/>
        </authorList>
    </citation>
    <scope>NUCLEOTIDE SEQUENCE [LARGE SCALE GENOMIC DNA]</scope>
    <source>
        <strain evidence="1 2">BEG34</strain>
    </source>
</reference>
<organism evidence="1 2">
    <name type="scientific">Gigaspora margarita</name>
    <dbReference type="NCBI Taxonomy" id="4874"/>
    <lineage>
        <taxon>Eukaryota</taxon>
        <taxon>Fungi</taxon>
        <taxon>Fungi incertae sedis</taxon>
        <taxon>Mucoromycota</taxon>
        <taxon>Glomeromycotina</taxon>
        <taxon>Glomeromycetes</taxon>
        <taxon>Diversisporales</taxon>
        <taxon>Gigasporaceae</taxon>
        <taxon>Gigaspora</taxon>
    </lineage>
</organism>
<keyword evidence="2" id="KW-1185">Reference proteome</keyword>
<sequence length="160" mass="17302">MYELLKELFAHRLTCELITATVPNIDLSGLQKMHFAFGFFISLDLAKESQADDQQNFELESMSFHKNNEPGYLPDTESPFPGEFLQAPAAPVTVTKKLKTSAPVTINKKQKVLSTTPAPAALINAAAVAASTTAAAATTAYPIRTCCSTKNVSLLPQQKN</sequence>
<gene>
    <name evidence="1" type="ORF">F8M41_002219</name>
</gene>
<proteinExistence type="predicted"/>
<comment type="caution">
    <text evidence="1">The sequence shown here is derived from an EMBL/GenBank/DDBJ whole genome shotgun (WGS) entry which is preliminary data.</text>
</comment>
<protein>
    <submittedName>
        <fullName evidence="1">Uncharacterized protein</fullName>
    </submittedName>
</protein>
<dbReference type="Proteomes" id="UP000439903">
    <property type="component" value="Unassembled WGS sequence"/>
</dbReference>
<dbReference type="EMBL" id="WTPW01001190">
    <property type="protein sequence ID" value="KAF0450250.1"/>
    <property type="molecule type" value="Genomic_DNA"/>
</dbReference>
<dbReference type="AlphaFoldDB" id="A0A8H3XG73"/>